<dbReference type="CDD" id="cd06257">
    <property type="entry name" value="DnaJ"/>
    <property type="match status" value="1"/>
</dbReference>
<dbReference type="Gene3D" id="1.10.287.110">
    <property type="entry name" value="DnaJ domain"/>
    <property type="match status" value="1"/>
</dbReference>
<dbReference type="EMBL" id="HE575323">
    <property type="protein sequence ID" value="CCC94613.1"/>
    <property type="molecule type" value="Genomic_DNA"/>
</dbReference>
<dbReference type="SMART" id="SM00271">
    <property type="entry name" value="DnaJ"/>
    <property type="match status" value="1"/>
</dbReference>
<evidence type="ECO:0000256" key="1">
    <source>
        <dbReference type="SAM" id="MobiDB-lite"/>
    </source>
</evidence>
<dbReference type="InterPro" id="IPR036869">
    <property type="entry name" value="J_dom_sf"/>
</dbReference>
<feature type="region of interest" description="Disordered" evidence="1">
    <location>
        <begin position="170"/>
        <end position="190"/>
    </location>
</feature>
<feature type="domain" description="J" evidence="2">
    <location>
        <begin position="197"/>
        <end position="262"/>
    </location>
</feature>
<dbReference type="AlphaFoldDB" id="G0UYZ5"/>
<dbReference type="InterPro" id="IPR026894">
    <property type="entry name" value="DnaJ_X"/>
</dbReference>
<feature type="compositionally biased region" description="Polar residues" evidence="1">
    <location>
        <begin position="10"/>
        <end position="20"/>
    </location>
</feature>
<proteinExistence type="predicted"/>
<gene>
    <name evidence="3" type="ORF">TCIL3000_10_13980</name>
</gene>
<dbReference type="PRINTS" id="PR00625">
    <property type="entry name" value="JDOMAIN"/>
</dbReference>
<name>G0UYZ5_TRYCI</name>
<dbReference type="InterPro" id="IPR052423">
    <property type="entry name" value="EMIR"/>
</dbReference>
<dbReference type="Pfam" id="PF00226">
    <property type="entry name" value="DnaJ"/>
    <property type="match status" value="1"/>
</dbReference>
<dbReference type="PANTHER" id="PTHR44094">
    <property type="entry name" value="DNAJ HEAT SHOCK N-TERMINAL DOMAIN-CONTAINING PROTEIN"/>
    <property type="match status" value="1"/>
</dbReference>
<organism evidence="3">
    <name type="scientific">Trypanosoma congolense (strain IL3000)</name>
    <dbReference type="NCBI Taxonomy" id="1068625"/>
    <lineage>
        <taxon>Eukaryota</taxon>
        <taxon>Discoba</taxon>
        <taxon>Euglenozoa</taxon>
        <taxon>Kinetoplastea</taxon>
        <taxon>Metakinetoplastina</taxon>
        <taxon>Trypanosomatida</taxon>
        <taxon>Trypanosomatidae</taxon>
        <taxon>Trypanosoma</taxon>
        <taxon>Nannomonas</taxon>
    </lineage>
</organism>
<sequence>MSDACANYGDGTQQSGDNSEATKALSMLNQPFASRKPKHIGQGLLDAAQNVAVGVGMGLGSLIALPVACAKEEGLKGAAKGVGLGLLGLATGTLAGAVTGSRQLVRGIISTTEAVKETVHGERYWCSIREQWIEVRLDEMLSDLPQTDADIYRKAHEKHKEFSAMVNKDLLPGGAGEDSDGSSAGGSCGRKDPGAKDYYATLGVEKKATPSQIRAAFHRKALELHPDKNAGDAEATKHFQEVLEAYGVLNDDMKRSQYDMHGTVNTTADNDGLFTPMEEVLGARQMEAFIGRVEWAIYLTPNTFFSPEIKKELRLRRMLRIAKNLLQLVDGGDAAIEAARPGIADAVATRAGRRYMPVVAEQYATAARQHLANTALQREVDRFGASKLASLCSFKNAAVACATTAVKAAKKDLDEEALLDTILSVCQQDVQKTVLRAARLVLYDLSVTEEKRRKRANTLLSLSKVIEDVCSSVSRCGK</sequence>
<dbReference type="VEuPathDB" id="TriTrypDB:TcIL3000_10_13980"/>
<dbReference type="PANTHER" id="PTHR44094:SF8">
    <property type="entry name" value="DNAJ HEAT SHOCK N-TERMINAL DOMAIN-CONTAINING PROTEIN-RELATED"/>
    <property type="match status" value="1"/>
</dbReference>
<accession>G0UYZ5</accession>
<feature type="region of interest" description="Disordered" evidence="1">
    <location>
        <begin position="1"/>
        <end position="20"/>
    </location>
</feature>
<protein>
    <submittedName>
        <fullName evidence="3">Uncharacterized protein TCIL3000_10_13980</fullName>
    </submittedName>
</protein>
<dbReference type="SUPFAM" id="SSF46565">
    <property type="entry name" value="Chaperone J-domain"/>
    <property type="match status" value="1"/>
</dbReference>
<evidence type="ECO:0000313" key="3">
    <source>
        <dbReference type="EMBL" id="CCC94613.1"/>
    </source>
</evidence>
<evidence type="ECO:0000259" key="2">
    <source>
        <dbReference type="PROSITE" id="PS50076"/>
    </source>
</evidence>
<reference evidence="3" key="1">
    <citation type="journal article" date="2012" name="Proc. Natl. Acad. Sci. U.S.A.">
        <title>Antigenic diversity is generated by distinct evolutionary mechanisms in African trypanosome species.</title>
        <authorList>
            <person name="Jackson A.P."/>
            <person name="Berry A."/>
            <person name="Aslett M."/>
            <person name="Allison H.C."/>
            <person name="Burton P."/>
            <person name="Vavrova-Anderson J."/>
            <person name="Brown R."/>
            <person name="Browne H."/>
            <person name="Corton N."/>
            <person name="Hauser H."/>
            <person name="Gamble J."/>
            <person name="Gilderthorp R."/>
            <person name="Marcello L."/>
            <person name="McQuillan J."/>
            <person name="Otto T.D."/>
            <person name="Quail M.A."/>
            <person name="Sanders M.J."/>
            <person name="van Tonder A."/>
            <person name="Ginger M.L."/>
            <person name="Field M.C."/>
            <person name="Barry J.D."/>
            <person name="Hertz-Fowler C."/>
            <person name="Berriman M."/>
        </authorList>
    </citation>
    <scope>NUCLEOTIDE SEQUENCE</scope>
    <source>
        <strain evidence="3">IL3000</strain>
    </source>
</reference>
<dbReference type="Pfam" id="PF14308">
    <property type="entry name" value="DnaJ-X"/>
    <property type="match status" value="1"/>
</dbReference>
<dbReference type="InterPro" id="IPR001623">
    <property type="entry name" value="DnaJ_domain"/>
</dbReference>
<dbReference type="PROSITE" id="PS50076">
    <property type="entry name" value="DNAJ_2"/>
    <property type="match status" value="1"/>
</dbReference>